<dbReference type="InterPro" id="IPR011761">
    <property type="entry name" value="ATP-grasp"/>
</dbReference>
<feature type="domain" description="Biotin carboxylation" evidence="10">
    <location>
        <begin position="1"/>
        <end position="437"/>
    </location>
</feature>
<dbReference type="FunFam" id="3.30.1490.20:FF:000003">
    <property type="entry name" value="acetyl-CoA carboxylase isoform X1"/>
    <property type="match status" value="1"/>
</dbReference>
<feature type="domain" description="ATP-grasp" evidence="9">
    <location>
        <begin position="120"/>
        <end position="316"/>
    </location>
</feature>
<dbReference type="OrthoDB" id="9807469at2"/>
<dbReference type="SUPFAM" id="SSF52440">
    <property type="entry name" value="PreATP-grasp domain"/>
    <property type="match status" value="1"/>
</dbReference>
<evidence type="ECO:0000256" key="1">
    <source>
        <dbReference type="ARBA" id="ARBA00003761"/>
    </source>
</evidence>
<protein>
    <recommendedName>
        <fullName evidence="2">biotin carboxylase</fullName>
        <ecNumber evidence="2">6.3.4.14</ecNumber>
    </recommendedName>
</protein>
<evidence type="ECO:0000256" key="4">
    <source>
        <dbReference type="ARBA" id="ARBA00022741"/>
    </source>
</evidence>
<dbReference type="SUPFAM" id="SSF51246">
    <property type="entry name" value="Rudiment single hybrid motif"/>
    <property type="match status" value="1"/>
</dbReference>
<dbReference type="InterPro" id="IPR011764">
    <property type="entry name" value="Biotin_carboxylation_dom"/>
</dbReference>
<dbReference type="Pfam" id="PF02785">
    <property type="entry name" value="Biotin_carb_C"/>
    <property type="match status" value="1"/>
</dbReference>
<dbReference type="InterPro" id="IPR005482">
    <property type="entry name" value="Biotin_COase_C"/>
</dbReference>
<dbReference type="GO" id="GO:0005524">
    <property type="term" value="F:ATP binding"/>
    <property type="evidence" value="ECO:0007669"/>
    <property type="project" value="UniProtKB-UniRule"/>
</dbReference>
<keyword evidence="5 8" id="KW-0067">ATP-binding</keyword>
<dbReference type="SUPFAM" id="SSF56059">
    <property type="entry name" value="Glutathione synthetase ATP-binding domain-like"/>
    <property type="match status" value="1"/>
</dbReference>
<dbReference type="PROSITE" id="PS50979">
    <property type="entry name" value="BC"/>
    <property type="match status" value="1"/>
</dbReference>
<proteinExistence type="predicted"/>
<dbReference type="PANTHER" id="PTHR48095">
    <property type="entry name" value="PYRUVATE CARBOXYLASE SUBUNIT A"/>
    <property type="match status" value="1"/>
</dbReference>
<dbReference type="GO" id="GO:0004075">
    <property type="term" value="F:biotin carboxylase activity"/>
    <property type="evidence" value="ECO:0007669"/>
    <property type="project" value="UniProtKB-EC"/>
</dbReference>
<dbReference type="Pfam" id="PF02786">
    <property type="entry name" value="CPSase_L_D2"/>
    <property type="match status" value="1"/>
</dbReference>
<dbReference type="GO" id="GO:0046872">
    <property type="term" value="F:metal ion binding"/>
    <property type="evidence" value="ECO:0007669"/>
    <property type="project" value="InterPro"/>
</dbReference>
<dbReference type="Gene3D" id="3.30.470.20">
    <property type="entry name" value="ATP-grasp fold, B domain"/>
    <property type="match status" value="1"/>
</dbReference>
<dbReference type="PROSITE" id="PS50975">
    <property type="entry name" value="ATP_GRASP"/>
    <property type="match status" value="1"/>
</dbReference>
<reference evidence="11 12" key="2">
    <citation type="journal article" date="2011" name="ISME J.">
        <title>RNA-seq reveals cooperative metabolic interactions between two termite-gut spirochete species in co-culture.</title>
        <authorList>
            <person name="Rosenthal A.Z."/>
            <person name="Matson E.G."/>
            <person name="Eldar A."/>
            <person name="Leadbetter J.R."/>
        </authorList>
    </citation>
    <scope>NUCLEOTIDE SEQUENCE [LARGE SCALE GENOMIC DNA]</scope>
    <source>
        <strain evidence="12">ATCC BAA-887 / DSM 12427 / ZAS-2</strain>
    </source>
</reference>
<dbReference type="Proteomes" id="UP000009223">
    <property type="component" value="Chromosome"/>
</dbReference>
<keyword evidence="4 8" id="KW-0547">Nucleotide-binding</keyword>
<dbReference type="EC" id="6.3.4.14" evidence="2"/>
<reference evidence="12" key="1">
    <citation type="submission" date="2009-12" db="EMBL/GenBank/DDBJ databases">
        <title>Complete sequence of Treponema primitia strain ZAS-2.</title>
        <authorList>
            <person name="Tetu S.G."/>
            <person name="Matson E."/>
            <person name="Ren Q."/>
            <person name="Seshadri R."/>
            <person name="Elbourne L."/>
            <person name="Hassan K.A."/>
            <person name="Durkin A."/>
            <person name="Radune D."/>
            <person name="Mohamoud Y."/>
            <person name="Shay R."/>
            <person name="Jin S."/>
            <person name="Zhang X."/>
            <person name="Lucey K."/>
            <person name="Ballor N.R."/>
            <person name="Ottesen E."/>
            <person name="Rosenthal R."/>
            <person name="Allen A."/>
            <person name="Leadbetter J.R."/>
            <person name="Paulsen I.T."/>
        </authorList>
    </citation>
    <scope>NUCLEOTIDE SEQUENCE [LARGE SCALE GENOMIC DNA]</scope>
    <source>
        <strain evidence="12">ATCC BAA-887 / DSM 12427 / ZAS-2</strain>
    </source>
</reference>
<organism evidence="11 12">
    <name type="scientific">Treponema primitia (strain ATCC BAA-887 / DSM 12427 / ZAS-2)</name>
    <dbReference type="NCBI Taxonomy" id="545694"/>
    <lineage>
        <taxon>Bacteria</taxon>
        <taxon>Pseudomonadati</taxon>
        <taxon>Spirochaetota</taxon>
        <taxon>Spirochaetia</taxon>
        <taxon>Spirochaetales</taxon>
        <taxon>Treponemataceae</taxon>
        <taxon>Treponema</taxon>
    </lineage>
</organism>
<dbReference type="Pfam" id="PF00289">
    <property type="entry name" value="Biotin_carb_N"/>
    <property type="match status" value="1"/>
</dbReference>
<dbReference type="PROSITE" id="PS00867">
    <property type="entry name" value="CPSASE_2"/>
    <property type="match status" value="1"/>
</dbReference>
<evidence type="ECO:0000259" key="10">
    <source>
        <dbReference type="PROSITE" id="PS50979"/>
    </source>
</evidence>
<dbReference type="HOGENOM" id="CLU_000395_3_2_12"/>
<dbReference type="eggNOG" id="COG0439">
    <property type="taxonomic scope" value="Bacteria"/>
</dbReference>
<evidence type="ECO:0000256" key="7">
    <source>
        <dbReference type="ARBA" id="ARBA00048600"/>
    </source>
</evidence>
<dbReference type="InterPro" id="IPR005479">
    <property type="entry name" value="CPAse_ATP-bd"/>
</dbReference>
<dbReference type="InterPro" id="IPR016185">
    <property type="entry name" value="PreATP-grasp_dom_sf"/>
</dbReference>
<evidence type="ECO:0000256" key="3">
    <source>
        <dbReference type="ARBA" id="ARBA00022598"/>
    </source>
</evidence>
<keyword evidence="12" id="KW-1185">Reference proteome</keyword>
<accession>F5YRG0</accession>
<gene>
    <name evidence="11" type="ordered locus">TREPR_1270</name>
</gene>
<keyword evidence="6" id="KW-0092">Biotin</keyword>
<dbReference type="NCBIfam" id="NF006367">
    <property type="entry name" value="PRK08591.1"/>
    <property type="match status" value="1"/>
</dbReference>
<evidence type="ECO:0000259" key="9">
    <source>
        <dbReference type="PROSITE" id="PS50975"/>
    </source>
</evidence>
<evidence type="ECO:0000313" key="12">
    <source>
        <dbReference type="Proteomes" id="UP000009223"/>
    </source>
</evidence>
<comment type="function">
    <text evidence="1">This protein is a component of the acetyl coenzyme A carboxylase complex; first, biotin carboxylase catalyzes the carboxylation of the carrier protein and then the transcarboxylase transfers the carboxyl group to form malonyl-CoA.</text>
</comment>
<comment type="catalytic activity">
    <reaction evidence="7">
        <text>N(6)-biotinyl-L-lysyl-[protein] + hydrogencarbonate + ATP = N(6)-carboxybiotinyl-L-lysyl-[protein] + ADP + phosphate + H(+)</text>
        <dbReference type="Rhea" id="RHEA:13501"/>
        <dbReference type="Rhea" id="RHEA-COMP:10505"/>
        <dbReference type="Rhea" id="RHEA-COMP:10506"/>
        <dbReference type="ChEBI" id="CHEBI:15378"/>
        <dbReference type="ChEBI" id="CHEBI:17544"/>
        <dbReference type="ChEBI" id="CHEBI:30616"/>
        <dbReference type="ChEBI" id="CHEBI:43474"/>
        <dbReference type="ChEBI" id="CHEBI:83144"/>
        <dbReference type="ChEBI" id="CHEBI:83145"/>
        <dbReference type="ChEBI" id="CHEBI:456216"/>
        <dbReference type="EC" id="6.3.4.14"/>
    </reaction>
</comment>
<dbReference type="PROSITE" id="PS00866">
    <property type="entry name" value="CPSASE_1"/>
    <property type="match status" value="1"/>
</dbReference>
<dbReference type="SMART" id="SM00878">
    <property type="entry name" value="Biotin_carb_C"/>
    <property type="match status" value="1"/>
</dbReference>
<keyword evidence="3 11" id="KW-0436">Ligase</keyword>
<dbReference type="FunFam" id="3.40.50.20:FF:000010">
    <property type="entry name" value="Propionyl-CoA carboxylase subunit alpha"/>
    <property type="match status" value="1"/>
</dbReference>
<dbReference type="InterPro" id="IPR011054">
    <property type="entry name" value="Rudment_hybrid_motif"/>
</dbReference>
<dbReference type="PANTHER" id="PTHR48095:SF2">
    <property type="entry name" value="BIOTIN CARBOXYLASE, CHLOROPLASTIC"/>
    <property type="match status" value="1"/>
</dbReference>
<sequence length="443" mass="48688">MIKRLLIANRGEIAVRIIRTCREMGIETTAVYSTADQDSLHVRMADRAVCIGPPPSSQSYLNVNNLIMAAVNTGCEAIHPGVGFLSENAAFARTVRDRGLIFIGPDPETIALLGDKVRAKNTAEKFGLPVTPGSGPMKDPKEALALIHEKLGFPVIIKAAAGGGGKGMRIVRAPEELAENLSIAAQEAEANFADGTVFIERYLENPRHVELQILADGNGTVAVLGERDCTVQKNHQKLIEESPSPAVTPAMRERMAEGAVPLFRELKYQGAGTIEFLVEGENFYFMEVNARVQVEHPVSEFVTGIDIIRQQILSCTEGRMEIKPDRVRTEGWAMECRINALSPGKITRLEIPGGPGVRFDSFLYTGCVVPPHYDSMIAKLIVHGANREQALARMERALEELFIEGIKNNIARQRWIINNTTFRSGKFGTSYYSEIEKEAESAL</sequence>
<dbReference type="RefSeq" id="WP_015708808.1">
    <property type="nucleotide sequence ID" value="NC_015578.1"/>
</dbReference>
<evidence type="ECO:0000313" key="11">
    <source>
        <dbReference type="EMBL" id="AEF85731.1"/>
    </source>
</evidence>
<evidence type="ECO:0000256" key="8">
    <source>
        <dbReference type="PROSITE-ProRule" id="PRU00409"/>
    </source>
</evidence>
<dbReference type="KEGG" id="tpi:TREPR_1270"/>
<dbReference type="EMBL" id="CP001843">
    <property type="protein sequence ID" value="AEF85731.1"/>
    <property type="molecule type" value="Genomic_DNA"/>
</dbReference>
<dbReference type="InterPro" id="IPR051602">
    <property type="entry name" value="ACC_Biotin_Carboxylase"/>
</dbReference>
<dbReference type="STRING" id="545694.TREPR_1270"/>
<name>F5YRG0_TREPZ</name>
<evidence type="ECO:0000256" key="6">
    <source>
        <dbReference type="ARBA" id="ARBA00023267"/>
    </source>
</evidence>
<evidence type="ECO:0000256" key="5">
    <source>
        <dbReference type="ARBA" id="ARBA00022840"/>
    </source>
</evidence>
<evidence type="ECO:0000256" key="2">
    <source>
        <dbReference type="ARBA" id="ARBA00013263"/>
    </source>
</evidence>
<dbReference type="InterPro" id="IPR005481">
    <property type="entry name" value="BC-like_N"/>
</dbReference>
<dbReference type="AlphaFoldDB" id="F5YRG0"/>